<name>A0ACC3MFZ4_9PEZI</name>
<evidence type="ECO:0000313" key="2">
    <source>
        <dbReference type="Proteomes" id="UP001281147"/>
    </source>
</evidence>
<reference evidence="1" key="1">
    <citation type="submission" date="2023-07" db="EMBL/GenBank/DDBJ databases">
        <title>Black Yeasts Isolated from many extreme environments.</title>
        <authorList>
            <person name="Coleine C."/>
            <person name="Stajich J.E."/>
            <person name="Selbmann L."/>
        </authorList>
    </citation>
    <scope>NUCLEOTIDE SEQUENCE</scope>
    <source>
        <strain evidence="1">CCFEE 5714</strain>
    </source>
</reference>
<protein>
    <submittedName>
        <fullName evidence="1">Uncharacterized protein</fullName>
    </submittedName>
</protein>
<organism evidence="1 2">
    <name type="scientific">Vermiconidia calcicola</name>
    <dbReference type="NCBI Taxonomy" id="1690605"/>
    <lineage>
        <taxon>Eukaryota</taxon>
        <taxon>Fungi</taxon>
        <taxon>Dikarya</taxon>
        <taxon>Ascomycota</taxon>
        <taxon>Pezizomycotina</taxon>
        <taxon>Dothideomycetes</taxon>
        <taxon>Dothideomycetidae</taxon>
        <taxon>Mycosphaerellales</taxon>
        <taxon>Extremaceae</taxon>
        <taxon>Vermiconidia</taxon>
    </lineage>
</organism>
<accession>A0ACC3MFZ4</accession>
<gene>
    <name evidence="1" type="ORF">LTR37_018826</name>
</gene>
<comment type="caution">
    <text evidence="1">The sequence shown here is derived from an EMBL/GenBank/DDBJ whole genome shotgun (WGS) entry which is preliminary data.</text>
</comment>
<proteinExistence type="predicted"/>
<dbReference type="Proteomes" id="UP001281147">
    <property type="component" value="Unassembled WGS sequence"/>
</dbReference>
<keyword evidence="2" id="KW-1185">Reference proteome</keyword>
<evidence type="ECO:0000313" key="1">
    <source>
        <dbReference type="EMBL" id="KAK3691172.1"/>
    </source>
</evidence>
<sequence length="452" mass="50295">MPRLVRREPLMKRIKDHLDPYDFLLQLAETLNDDAYDEWLKGWATSIGIGLNVLFILAKLANKPSIGRGRDDVFGDFEGKSGSGWFGWISALLVPLLTLLCCWNAFFTFFRKRQYRLFEQPVDEAPATPSAHLVRVDSSPMSSSPLRYLQRVVSEATSGARAHADAQREVWELSMWDPKPFHLTLFTLFSPGHLALYYSMLPPTSMDPAPSLRVAMAFFFGVLLSLQLGLLRSSYSQQTKDSYLVHGEVMNEYDTKFVRPSLQRPVRDVGIQTRESTLTPRGTKTREVDIYTPTTIVNRGFRTHPNPNYAHQYDPDNLSAPSDSRRTSSIAVGRDTPTPSMITPTNAYTRANGYTNSAFSRPNTSGTSAPDFSSPLKPHHERLRERSPVKGDGGSLGVYSHAASPLRKAASSNHLTARDAQAGRLNSPLKRMSTPGGGVSGQEGGRRQTGRF</sequence>
<dbReference type="EMBL" id="JAUTXU010000273">
    <property type="protein sequence ID" value="KAK3691172.1"/>
    <property type="molecule type" value="Genomic_DNA"/>
</dbReference>